<dbReference type="Pfam" id="PF05157">
    <property type="entry name" value="MshEN"/>
    <property type="match status" value="1"/>
</dbReference>
<dbReference type="CDD" id="cd01129">
    <property type="entry name" value="PulE-GspE-like"/>
    <property type="match status" value="1"/>
</dbReference>
<dbReference type="PANTHER" id="PTHR30258">
    <property type="entry name" value="TYPE II SECRETION SYSTEM PROTEIN GSPE-RELATED"/>
    <property type="match status" value="1"/>
</dbReference>
<dbReference type="Gene3D" id="3.30.450.90">
    <property type="match status" value="1"/>
</dbReference>
<proteinExistence type="inferred from homology"/>
<dbReference type="InterPro" id="IPR007831">
    <property type="entry name" value="T2SS_GspE_N"/>
</dbReference>
<dbReference type="STRING" id="1817813.A2008_08665"/>
<dbReference type="PANTHER" id="PTHR30258:SF1">
    <property type="entry name" value="PROTEIN TRANSPORT PROTEIN HOFB HOMOLOG"/>
    <property type="match status" value="1"/>
</dbReference>
<evidence type="ECO:0000259" key="4">
    <source>
        <dbReference type="PROSITE" id="PS00662"/>
    </source>
</evidence>
<dbReference type="Pfam" id="PF00437">
    <property type="entry name" value="T2SSE"/>
    <property type="match status" value="1"/>
</dbReference>
<protein>
    <recommendedName>
        <fullName evidence="4">Bacterial type II secretion system protein E domain-containing protein</fullName>
    </recommendedName>
</protein>
<evidence type="ECO:0000256" key="3">
    <source>
        <dbReference type="ARBA" id="ARBA00022840"/>
    </source>
</evidence>
<dbReference type="SUPFAM" id="SSF52540">
    <property type="entry name" value="P-loop containing nucleoside triphosphate hydrolases"/>
    <property type="match status" value="1"/>
</dbReference>
<dbReference type="InterPro" id="IPR001482">
    <property type="entry name" value="T2SS/T4SS_dom"/>
</dbReference>
<dbReference type="PROSITE" id="PS00662">
    <property type="entry name" value="T2SP_E"/>
    <property type="match status" value="1"/>
</dbReference>
<reference evidence="5 6" key="1">
    <citation type="journal article" date="2016" name="Nat. Commun.">
        <title>Thousands of microbial genomes shed light on interconnected biogeochemical processes in an aquifer system.</title>
        <authorList>
            <person name="Anantharaman K."/>
            <person name="Brown C.T."/>
            <person name="Hug L.A."/>
            <person name="Sharon I."/>
            <person name="Castelle C.J."/>
            <person name="Probst A.J."/>
            <person name="Thomas B.C."/>
            <person name="Singh A."/>
            <person name="Wilkins M.J."/>
            <person name="Karaoz U."/>
            <person name="Brodie E.L."/>
            <person name="Williams K.H."/>
            <person name="Hubbard S.S."/>
            <person name="Banfield J.F."/>
        </authorList>
    </citation>
    <scope>NUCLEOTIDE SEQUENCE [LARGE SCALE GENOMIC DNA]</scope>
</reference>
<dbReference type="GO" id="GO:0005524">
    <property type="term" value="F:ATP binding"/>
    <property type="evidence" value="ECO:0007669"/>
    <property type="project" value="UniProtKB-KW"/>
</dbReference>
<comment type="similarity">
    <text evidence="1">Belongs to the GSP E family.</text>
</comment>
<evidence type="ECO:0000256" key="2">
    <source>
        <dbReference type="ARBA" id="ARBA00022741"/>
    </source>
</evidence>
<dbReference type="GO" id="GO:0005886">
    <property type="term" value="C:plasma membrane"/>
    <property type="evidence" value="ECO:0007669"/>
    <property type="project" value="TreeGrafter"/>
</dbReference>
<dbReference type="EMBL" id="MGFH01000157">
    <property type="protein sequence ID" value="OGM03756.1"/>
    <property type="molecule type" value="Genomic_DNA"/>
</dbReference>
<keyword evidence="2" id="KW-0547">Nucleotide-binding</keyword>
<dbReference type="Gene3D" id="3.30.300.160">
    <property type="entry name" value="Type II secretion system, protein E, N-terminal domain"/>
    <property type="match status" value="1"/>
</dbReference>
<evidence type="ECO:0000313" key="5">
    <source>
        <dbReference type="EMBL" id="OGM03756.1"/>
    </source>
</evidence>
<dbReference type="InterPro" id="IPR027417">
    <property type="entry name" value="P-loop_NTPase"/>
</dbReference>
<keyword evidence="3" id="KW-0067">ATP-binding</keyword>
<evidence type="ECO:0000256" key="1">
    <source>
        <dbReference type="ARBA" id="ARBA00006611"/>
    </source>
</evidence>
<dbReference type="Proteomes" id="UP000178735">
    <property type="component" value="Unassembled WGS sequence"/>
</dbReference>
<dbReference type="InterPro" id="IPR037257">
    <property type="entry name" value="T2SS_E_N_sf"/>
</dbReference>
<dbReference type="AlphaFoldDB" id="A0A1F7WLP5"/>
<dbReference type="Gene3D" id="3.40.50.300">
    <property type="entry name" value="P-loop containing nucleotide triphosphate hydrolases"/>
    <property type="match status" value="1"/>
</dbReference>
<comment type="caution">
    <text evidence="5">The sequence shown here is derived from an EMBL/GenBank/DDBJ whole genome shotgun (WGS) entry which is preliminary data.</text>
</comment>
<dbReference type="FunFam" id="3.40.50.300:FF:000398">
    <property type="entry name" value="Type IV pilus assembly ATPase PilB"/>
    <property type="match status" value="1"/>
</dbReference>
<gene>
    <name evidence="5" type="ORF">A2008_08665</name>
</gene>
<dbReference type="GO" id="GO:0016887">
    <property type="term" value="F:ATP hydrolysis activity"/>
    <property type="evidence" value="ECO:0007669"/>
    <property type="project" value="TreeGrafter"/>
</dbReference>
<accession>A0A1F7WLP5</accession>
<dbReference type="SUPFAM" id="SSF160246">
    <property type="entry name" value="EspE N-terminal domain-like"/>
    <property type="match status" value="1"/>
</dbReference>
<organism evidence="5 6">
    <name type="scientific">Candidatus Wallbacteria bacterium GWC2_49_35</name>
    <dbReference type="NCBI Taxonomy" id="1817813"/>
    <lineage>
        <taxon>Bacteria</taxon>
        <taxon>Candidatus Walliibacteriota</taxon>
    </lineage>
</organism>
<evidence type="ECO:0000313" key="6">
    <source>
        <dbReference type="Proteomes" id="UP000178735"/>
    </source>
</evidence>
<name>A0A1F7WLP5_9BACT</name>
<sequence>MRARTLEDVLISEGTLSAADLERIIDEFKGVPGNLKDILIERNIVYPLAVYKAIAVQHHADFVDLNTEKIDDALFSKFDINIVRRYQFIPHKMEGDKLVIIIDDPSDVERIEEIESVIGFPTAACVAVKSDISRIINLMIETSLSETALFSDTDDTPLLKVVNEDADDTAADAEFLKTMSDSSIVKTVDSVILKAIRKKASDIHFEVYPEGLKVKYRIDGALYVVKTIDVKSKNFVISRLKNMASLDISEKRIPQDGRFKRFIDDRAIDFRVSVLPSVFGETVVIRVLDQNALGLDLNRLGFPDHDLVRFKKNIFKPYGMILVAGPTGSGKTTTLYSAIRAIKTPEDKFITIEDPVEYQIPDIVQINVNEKKGLTFASGLRSIVRQDPDEIMVGEIRDFETANIAINAALTGHLVLSTIHANNVIDAIGRLVNMGVDPYQFAASFNLIMSQRLIRKICASCRKEHTPDGEMIKLMGDFEAYKDNKFFRGEGCRFCHNTGYSGRTGIYETMPLSDTIKAMVIGRTSPLEIKKQAVSEGMTTLRQSAWKRVVDGVSTIEEINRMTFED</sequence>
<feature type="domain" description="Bacterial type II secretion system protein E" evidence="4">
    <location>
        <begin position="384"/>
        <end position="398"/>
    </location>
</feature>